<keyword evidence="5" id="KW-0862">Zinc</keyword>
<dbReference type="SMART" id="SM00355">
    <property type="entry name" value="ZnF_C2H2"/>
    <property type="match status" value="2"/>
</dbReference>
<dbReference type="AlphaFoldDB" id="A0A9P0GR46"/>
<evidence type="ECO:0000259" key="9">
    <source>
        <dbReference type="SMART" id="SM00451"/>
    </source>
</evidence>
<feature type="domain" description="C2H2-type" evidence="8">
    <location>
        <begin position="93"/>
        <end position="117"/>
    </location>
</feature>
<dbReference type="GO" id="GO:0008270">
    <property type="term" value="F:zinc ion binding"/>
    <property type="evidence" value="ECO:0007669"/>
    <property type="project" value="UniProtKB-KW"/>
</dbReference>
<dbReference type="Proteomes" id="UP001153737">
    <property type="component" value="Chromosome 9"/>
</dbReference>
<feature type="transmembrane region" description="Helical" evidence="7">
    <location>
        <begin position="137"/>
        <end position="156"/>
    </location>
</feature>
<dbReference type="InterPro" id="IPR036236">
    <property type="entry name" value="Znf_C2H2_sf"/>
</dbReference>
<dbReference type="Gene3D" id="3.30.160.60">
    <property type="entry name" value="Classic Zinc Finger"/>
    <property type="match status" value="2"/>
</dbReference>
<dbReference type="SUPFAM" id="SSF57667">
    <property type="entry name" value="beta-beta-alpha zinc fingers"/>
    <property type="match status" value="2"/>
</dbReference>
<keyword evidence="6" id="KW-0539">Nucleus</keyword>
<keyword evidence="7" id="KW-1133">Transmembrane helix</keyword>
<keyword evidence="4" id="KW-0863">Zinc-finger</keyword>
<organism evidence="10 11">
    <name type="scientific">Phaedon cochleariae</name>
    <name type="common">Mustard beetle</name>
    <dbReference type="NCBI Taxonomy" id="80249"/>
    <lineage>
        <taxon>Eukaryota</taxon>
        <taxon>Metazoa</taxon>
        <taxon>Ecdysozoa</taxon>
        <taxon>Arthropoda</taxon>
        <taxon>Hexapoda</taxon>
        <taxon>Insecta</taxon>
        <taxon>Pterygota</taxon>
        <taxon>Neoptera</taxon>
        <taxon>Endopterygota</taxon>
        <taxon>Coleoptera</taxon>
        <taxon>Polyphaga</taxon>
        <taxon>Cucujiformia</taxon>
        <taxon>Chrysomeloidea</taxon>
        <taxon>Chrysomelidae</taxon>
        <taxon>Chrysomelinae</taxon>
        <taxon>Chrysomelini</taxon>
        <taxon>Phaedon</taxon>
    </lineage>
</organism>
<evidence type="ECO:0000256" key="7">
    <source>
        <dbReference type="SAM" id="Phobius"/>
    </source>
</evidence>
<evidence type="ECO:0000313" key="11">
    <source>
        <dbReference type="Proteomes" id="UP001153737"/>
    </source>
</evidence>
<keyword evidence="3" id="KW-0677">Repeat</keyword>
<feature type="domain" description="C2H2-type" evidence="8">
    <location>
        <begin position="58"/>
        <end position="82"/>
    </location>
</feature>
<evidence type="ECO:0000256" key="5">
    <source>
        <dbReference type="ARBA" id="ARBA00022833"/>
    </source>
</evidence>
<evidence type="ECO:0000256" key="4">
    <source>
        <dbReference type="ARBA" id="ARBA00022771"/>
    </source>
</evidence>
<dbReference type="Pfam" id="PF12874">
    <property type="entry name" value="zf-met"/>
    <property type="match status" value="2"/>
</dbReference>
<accession>A0A9P0GR46</accession>
<name>A0A9P0GR46_PHACE</name>
<dbReference type="InterPro" id="IPR013087">
    <property type="entry name" value="Znf_C2H2_type"/>
</dbReference>
<dbReference type="OrthoDB" id="434647at2759"/>
<proteinExistence type="predicted"/>
<dbReference type="GO" id="GO:0003676">
    <property type="term" value="F:nucleic acid binding"/>
    <property type="evidence" value="ECO:0007669"/>
    <property type="project" value="InterPro"/>
</dbReference>
<reference evidence="10" key="1">
    <citation type="submission" date="2022-01" db="EMBL/GenBank/DDBJ databases">
        <authorList>
            <person name="King R."/>
        </authorList>
    </citation>
    <scope>NUCLEOTIDE SEQUENCE</scope>
</reference>
<feature type="domain" description="U1-type" evidence="9">
    <location>
        <begin position="90"/>
        <end position="124"/>
    </location>
</feature>
<evidence type="ECO:0000256" key="3">
    <source>
        <dbReference type="ARBA" id="ARBA00022737"/>
    </source>
</evidence>
<reference evidence="10" key="2">
    <citation type="submission" date="2022-10" db="EMBL/GenBank/DDBJ databases">
        <authorList>
            <consortium name="ENA_rothamsted_submissions"/>
            <consortium name="culmorum"/>
            <person name="King R."/>
        </authorList>
    </citation>
    <scope>NUCLEOTIDE SEQUENCE</scope>
</reference>
<keyword evidence="2" id="KW-0479">Metal-binding</keyword>
<dbReference type="EMBL" id="OU896715">
    <property type="protein sequence ID" value="CAH1183159.1"/>
    <property type="molecule type" value="Genomic_DNA"/>
</dbReference>
<keyword evidence="11" id="KW-1185">Reference proteome</keyword>
<evidence type="ECO:0000256" key="1">
    <source>
        <dbReference type="ARBA" id="ARBA00004123"/>
    </source>
</evidence>
<keyword evidence="7" id="KW-0472">Membrane</keyword>
<dbReference type="PANTHER" id="PTHR46144">
    <property type="entry name" value="ZINC FINGER PROTEIN 385B-LIKE"/>
    <property type="match status" value="1"/>
</dbReference>
<evidence type="ECO:0000313" key="10">
    <source>
        <dbReference type="EMBL" id="CAH1183159.1"/>
    </source>
</evidence>
<evidence type="ECO:0000256" key="2">
    <source>
        <dbReference type="ARBA" id="ARBA00022723"/>
    </source>
</evidence>
<feature type="domain" description="U1-type" evidence="9">
    <location>
        <begin position="55"/>
        <end position="89"/>
    </location>
</feature>
<dbReference type="InterPro" id="IPR003604">
    <property type="entry name" value="Matrin/U1-like-C_Znf_C2H2"/>
</dbReference>
<dbReference type="SMART" id="SM00451">
    <property type="entry name" value="ZnF_U1"/>
    <property type="match status" value="2"/>
</dbReference>
<evidence type="ECO:0000259" key="8">
    <source>
        <dbReference type="SMART" id="SM00355"/>
    </source>
</evidence>
<protein>
    <submittedName>
        <fullName evidence="10">Uncharacterized protein</fullName>
    </submittedName>
</protein>
<sequence>MLVFNSVFSRLLNSFVLKMSGEIQHTRVEDVFNFPERNESGNLKRIKLTVEEPKKTQLGCDICKISVTSPKILQRHLEGKRHKIRAERDGKIFRCELCNVTANSETQLSIHLNSAKHKMRLNRKEYADFTSLYSNKGIWIILFCVLCLFANLLLLFKMCL</sequence>
<comment type="subcellular location">
    <subcellularLocation>
        <location evidence="1">Nucleus</location>
    </subcellularLocation>
</comment>
<evidence type="ECO:0000256" key="6">
    <source>
        <dbReference type="ARBA" id="ARBA00023242"/>
    </source>
</evidence>
<dbReference type="GO" id="GO:0005634">
    <property type="term" value="C:nucleus"/>
    <property type="evidence" value="ECO:0007669"/>
    <property type="project" value="UniProtKB-SubCell"/>
</dbReference>
<keyword evidence="7" id="KW-0812">Transmembrane</keyword>
<dbReference type="PANTHER" id="PTHR46144:SF6">
    <property type="entry name" value="C2H2-TYPE DOMAIN-CONTAINING PROTEIN"/>
    <property type="match status" value="1"/>
</dbReference>
<gene>
    <name evidence="10" type="ORF">PHAECO_LOCUS12591</name>
</gene>
<dbReference type="InterPro" id="IPR051868">
    <property type="entry name" value="ZN346_ZMAT4"/>
</dbReference>